<protein>
    <submittedName>
        <fullName evidence="3">Putative phosphotransferase YvkC</fullName>
    </submittedName>
</protein>
<evidence type="ECO:0000259" key="2">
    <source>
        <dbReference type="Pfam" id="PF01326"/>
    </source>
</evidence>
<evidence type="ECO:0000259" key="1">
    <source>
        <dbReference type="Pfam" id="PF00391"/>
    </source>
</evidence>
<gene>
    <name evidence="3" type="primary">yvkC</name>
    <name evidence="3" type="ORF">bsdcttw_26620</name>
</gene>
<dbReference type="InterPro" id="IPR051549">
    <property type="entry name" value="PEP_Utilizing_Enz"/>
</dbReference>
<organism evidence="3 4">
    <name type="scientific">Anaerocolumna chitinilytica</name>
    <dbReference type="NCBI Taxonomy" id="1727145"/>
    <lineage>
        <taxon>Bacteria</taxon>
        <taxon>Bacillati</taxon>
        <taxon>Bacillota</taxon>
        <taxon>Clostridia</taxon>
        <taxon>Lachnospirales</taxon>
        <taxon>Lachnospiraceae</taxon>
        <taxon>Anaerocolumna</taxon>
    </lineage>
</organism>
<reference evidence="3 4" key="1">
    <citation type="submission" date="2020-08" db="EMBL/GenBank/DDBJ databases">
        <title>Draft genome sequencing of an Anaerocolumna strain isolated from anoxic soil subjected to BSD treatment.</title>
        <authorList>
            <person name="Uek A."/>
            <person name="Tonouchi A."/>
        </authorList>
    </citation>
    <scope>NUCLEOTIDE SEQUENCE [LARGE SCALE GENOMIC DNA]</scope>
    <source>
        <strain evidence="3 4">CTTW</strain>
    </source>
</reference>
<proteinExistence type="predicted"/>
<dbReference type="Gene3D" id="3.30.470.20">
    <property type="entry name" value="ATP-grasp fold, B domain"/>
    <property type="match status" value="1"/>
</dbReference>
<dbReference type="InterPro" id="IPR008279">
    <property type="entry name" value="PEP-util_enz_mobile_dom"/>
</dbReference>
<dbReference type="Gene3D" id="3.50.30.10">
    <property type="entry name" value="Phosphohistidine domain"/>
    <property type="match status" value="1"/>
</dbReference>
<dbReference type="InterPro" id="IPR036637">
    <property type="entry name" value="Phosphohistidine_dom_sf"/>
</dbReference>
<name>A0A7I8DQT0_9FIRM</name>
<dbReference type="AlphaFoldDB" id="A0A7I8DQT0"/>
<dbReference type="PANTHER" id="PTHR43615:SF1">
    <property type="entry name" value="PPDK_N DOMAIN-CONTAINING PROTEIN"/>
    <property type="match status" value="1"/>
</dbReference>
<keyword evidence="3" id="KW-0808">Transferase</keyword>
<reference evidence="3 4" key="2">
    <citation type="submission" date="2020-08" db="EMBL/GenBank/DDBJ databases">
        <authorList>
            <person name="Ueki A."/>
            <person name="Tonouchi A."/>
        </authorList>
    </citation>
    <scope>NUCLEOTIDE SEQUENCE [LARGE SCALE GENOMIC DNA]</scope>
    <source>
        <strain evidence="3 4">CTTW</strain>
    </source>
</reference>
<dbReference type="KEGG" id="acht:bsdcttw_26620"/>
<keyword evidence="4" id="KW-1185">Reference proteome</keyword>
<dbReference type="Pfam" id="PF01326">
    <property type="entry name" value="PPDK_N"/>
    <property type="match status" value="1"/>
</dbReference>
<feature type="domain" description="PEP-utilising enzyme mobile" evidence="1">
    <location>
        <begin position="733"/>
        <end position="805"/>
    </location>
</feature>
<dbReference type="InterPro" id="IPR013815">
    <property type="entry name" value="ATP_grasp_subdomain_1"/>
</dbReference>
<dbReference type="SUPFAM" id="SSF52009">
    <property type="entry name" value="Phosphohistidine domain"/>
    <property type="match status" value="1"/>
</dbReference>
<dbReference type="Proteomes" id="UP000515703">
    <property type="component" value="Chromosome"/>
</dbReference>
<dbReference type="SUPFAM" id="SSF56059">
    <property type="entry name" value="Glutathione synthetase ATP-binding domain-like"/>
    <property type="match status" value="1"/>
</dbReference>
<feature type="domain" description="Pyruvate phosphate dikinase AMP/ATP-binding" evidence="2">
    <location>
        <begin position="13"/>
        <end position="284"/>
    </location>
</feature>
<dbReference type="Pfam" id="PF00391">
    <property type="entry name" value="PEP-utilizers"/>
    <property type="match status" value="1"/>
</dbReference>
<dbReference type="GO" id="GO:0005524">
    <property type="term" value="F:ATP binding"/>
    <property type="evidence" value="ECO:0007669"/>
    <property type="project" value="InterPro"/>
</dbReference>
<evidence type="ECO:0000313" key="3">
    <source>
        <dbReference type="EMBL" id="BCJ99621.1"/>
    </source>
</evidence>
<dbReference type="PANTHER" id="PTHR43615">
    <property type="entry name" value="PHOSPHOENOLPYRUVATE SYNTHASE-RELATED"/>
    <property type="match status" value="1"/>
</dbReference>
<evidence type="ECO:0000313" key="4">
    <source>
        <dbReference type="Proteomes" id="UP000515703"/>
    </source>
</evidence>
<sequence length="810" mass="93505">MNQICRLSLCEQDLYGSKAYVLGRLFGDFNVPKGCALSTEFYSAFMKENGFTYSFDDYNGKNEEIQEFITASNFSKIQIKDILKTLTSCGLNKENQTYVVRSSATCEDLQKNSMAGILESFINLQNIDEVLTSIKECYKSLFSERALSYYEMNDYDLSKIKMSVIIQEYIEGQFSGVIFTTDTKNYDTNSTYINYVQGKCSDFVDSNTQSYFIKMDKSTMKITDTNQPKEGECHLPDEITKQLLLTAVEIEKKLGYPADIEWTYDGKDIYILQARPITTMKFERFTYEATEDDKKYRWFLAEQYPIYPLLEDFYRMSFTHRKEGIYRTGYGSQNAVIKQLNGYMYIGTGGMQNERELREAAIARLKLLADRNLGIFQDELLPKILIMKTQMDNFMEKELTDYEVADFLSTALNYSNFIDSAHWESVLGEEYIEEFHHYLEKLDIDINTEQLYNLIYCKTIKNKEREMLLNISDFFKEHIECTRILHSSDYPLIVYERLKYSENWIELEKLIGEYIKLYGMQNAGPKNNPANNLREKPYYIIDKIKSSMQQDGNLYYSTISMIQMKKEEEKSRILQLIPENKKSEFLEKLCLAEKTFASIDNHHYYCEDSSWGYLKMAISFAGSRLVELATLSNADDIYYLKFDEIFKSLQNEITSVDISGRKEKYMKQEKMIPPQPLFTVHDTEEKEPSTAPSTGTEVQMVAEDSKIILKGLSSLNRTVKGKILIGHCIPKQIEEECILVVRNGHGNDLFPVVGKVTGLIVSGGSPFDHMGIITREMNIPAIYYVSNAFEVLKTGDTVILNGEEGTISVI</sequence>
<dbReference type="EMBL" id="AP023368">
    <property type="protein sequence ID" value="BCJ99621.1"/>
    <property type="molecule type" value="Genomic_DNA"/>
</dbReference>
<dbReference type="GO" id="GO:0016301">
    <property type="term" value="F:kinase activity"/>
    <property type="evidence" value="ECO:0007669"/>
    <property type="project" value="InterPro"/>
</dbReference>
<accession>A0A7I8DQT0</accession>
<dbReference type="InterPro" id="IPR002192">
    <property type="entry name" value="PPDK_AMP/ATP-bd"/>
</dbReference>
<dbReference type="Gene3D" id="3.30.1490.20">
    <property type="entry name" value="ATP-grasp fold, A domain"/>
    <property type="match status" value="1"/>
</dbReference>